<organism evidence="3 4">
    <name type="scientific">Nakamurella flava</name>
    <dbReference type="NCBI Taxonomy" id="2576308"/>
    <lineage>
        <taxon>Bacteria</taxon>
        <taxon>Bacillati</taxon>
        <taxon>Actinomycetota</taxon>
        <taxon>Actinomycetes</taxon>
        <taxon>Nakamurellales</taxon>
        <taxon>Nakamurellaceae</taxon>
        <taxon>Nakamurella</taxon>
    </lineage>
</organism>
<feature type="transmembrane region" description="Helical" evidence="2">
    <location>
        <begin position="79"/>
        <end position="104"/>
    </location>
</feature>
<dbReference type="RefSeq" id="WP_137450019.1">
    <property type="nucleotide sequence ID" value="NZ_SZZH01000003.1"/>
</dbReference>
<name>A0A4U6QEE3_9ACTN</name>
<gene>
    <name evidence="3" type="ORF">FDO65_12330</name>
</gene>
<sequence length="264" mass="26252">MNTATFLLRGLLAGLIAGVLTFGVAYVVGEGPVDAAIALEEGGASTTDHHAAAPAENTDGHDHSHGDEAGISRATQSTWGLATGTVVFGAALGGILGLVSAVALGRLGRLGVQATVLSLGAIGFVAAYLVPFAKYPPNPPAVGQAGTIGSRTAEYFALLAISIAAAVAAVVVARRLAARFGGFTAGLIGAAGFAVVVGAVALLLPGYNEVPNDFPATVLWQFRTASLVVQAVLWGSVSLVLGALLAPVVRRALAGRTATPVPAA</sequence>
<dbReference type="InterPro" id="IPR012666">
    <property type="entry name" value="CbtA_put"/>
</dbReference>
<evidence type="ECO:0000313" key="3">
    <source>
        <dbReference type="EMBL" id="TKV58356.1"/>
    </source>
</evidence>
<feature type="transmembrane region" description="Helical" evidence="2">
    <location>
        <begin position="7"/>
        <end position="28"/>
    </location>
</feature>
<dbReference type="Pfam" id="PF09490">
    <property type="entry name" value="CbtA"/>
    <property type="match status" value="1"/>
</dbReference>
<feature type="region of interest" description="Disordered" evidence="1">
    <location>
        <begin position="47"/>
        <end position="69"/>
    </location>
</feature>
<dbReference type="Proteomes" id="UP000306985">
    <property type="component" value="Unassembled WGS sequence"/>
</dbReference>
<dbReference type="EMBL" id="SZZH01000003">
    <property type="protein sequence ID" value="TKV58356.1"/>
    <property type="molecule type" value="Genomic_DNA"/>
</dbReference>
<evidence type="ECO:0000256" key="1">
    <source>
        <dbReference type="SAM" id="MobiDB-lite"/>
    </source>
</evidence>
<comment type="caution">
    <text evidence="3">The sequence shown here is derived from an EMBL/GenBank/DDBJ whole genome shotgun (WGS) entry which is preliminary data.</text>
</comment>
<accession>A0A4U6QEE3</accession>
<keyword evidence="2" id="KW-0472">Membrane</keyword>
<feature type="transmembrane region" description="Helical" evidence="2">
    <location>
        <begin position="155"/>
        <end position="173"/>
    </location>
</feature>
<keyword evidence="4" id="KW-1185">Reference proteome</keyword>
<dbReference type="AlphaFoldDB" id="A0A4U6QEE3"/>
<evidence type="ECO:0008006" key="5">
    <source>
        <dbReference type="Google" id="ProtNLM"/>
    </source>
</evidence>
<keyword evidence="2" id="KW-0812">Transmembrane</keyword>
<reference evidence="3 4" key="1">
    <citation type="submission" date="2019-05" db="EMBL/GenBank/DDBJ databases">
        <title>Nakamurella sp. N5BH11, whole genome shotgun sequence.</title>
        <authorList>
            <person name="Tuo L."/>
        </authorList>
    </citation>
    <scope>NUCLEOTIDE SEQUENCE [LARGE SCALE GENOMIC DNA]</scope>
    <source>
        <strain evidence="3 4">N5BH11</strain>
    </source>
</reference>
<proteinExistence type="predicted"/>
<keyword evidence="2" id="KW-1133">Transmembrane helix</keyword>
<evidence type="ECO:0000313" key="4">
    <source>
        <dbReference type="Proteomes" id="UP000306985"/>
    </source>
</evidence>
<feature type="compositionally biased region" description="Basic and acidic residues" evidence="1">
    <location>
        <begin position="58"/>
        <end position="69"/>
    </location>
</feature>
<feature type="transmembrane region" description="Helical" evidence="2">
    <location>
        <begin position="185"/>
        <end position="207"/>
    </location>
</feature>
<evidence type="ECO:0000256" key="2">
    <source>
        <dbReference type="SAM" id="Phobius"/>
    </source>
</evidence>
<feature type="transmembrane region" description="Helical" evidence="2">
    <location>
        <begin position="116"/>
        <end position="135"/>
    </location>
</feature>
<protein>
    <recommendedName>
        <fullName evidence="5">CbtA family protein</fullName>
    </recommendedName>
</protein>
<feature type="transmembrane region" description="Helical" evidence="2">
    <location>
        <begin position="227"/>
        <end position="249"/>
    </location>
</feature>
<dbReference type="OrthoDB" id="6851830at2"/>